<dbReference type="PIRSF" id="PIRSF028983">
    <property type="entry name" value="BCP1"/>
    <property type="match status" value="1"/>
</dbReference>
<evidence type="ECO:0000256" key="4">
    <source>
        <dbReference type="SAM" id="MobiDB-lite"/>
    </source>
</evidence>
<evidence type="ECO:0000256" key="1">
    <source>
        <dbReference type="ARBA" id="ARBA00002688"/>
    </source>
</evidence>
<comment type="caution">
    <text evidence="5">The sequence shown here is derived from an EMBL/GenBank/DDBJ whole genome shotgun (WGS) entry which is preliminary data.</text>
</comment>
<feature type="region of interest" description="Disordered" evidence="4">
    <location>
        <begin position="155"/>
        <end position="174"/>
    </location>
</feature>
<dbReference type="AlphaFoldDB" id="A0A7C8J8U2"/>
<dbReference type="Proteomes" id="UP000475325">
    <property type="component" value="Unassembled WGS sequence"/>
</dbReference>
<name>A0A7C8J8U2_ORBOL</name>
<dbReference type="PANTHER" id="PTHR13261">
    <property type="entry name" value="BRCA2 AND CDKN1A INTERACTING PROTEIN"/>
    <property type="match status" value="1"/>
</dbReference>
<dbReference type="PANTHER" id="PTHR13261:SF0">
    <property type="entry name" value="BRCA2 AND CDKN1A-INTERACTING PROTEIN"/>
    <property type="match status" value="1"/>
</dbReference>
<comment type="function">
    <text evidence="1 3">Involved in nuclear export, actin cytoskeleton organization and vesicular transport.</text>
</comment>
<comment type="similarity">
    <text evidence="2 3">Belongs to the BCP1 family.</text>
</comment>
<protein>
    <recommendedName>
        <fullName evidence="3">Protein BCP1</fullName>
    </recommendedName>
</protein>
<gene>
    <name evidence="5" type="primary">BCP1</name>
    <name evidence="5" type="ORF">TWF102_011247</name>
</gene>
<keyword evidence="3" id="KW-0813">Transport</keyword>
<accession>A0A7C8J8U2</accession>
<evidence type="ECO:0000313" key="5">
    <source>
        <dbReference type="EMBL" id="KAF3085809.1"/>
    </source>
</evidence>
<sequence>MSNQPTLPETNPSPSTMDIDPPTTNPSTKKPKKSKKRTAATTSDSDPDSSSDTEKDLINIDFEFFDPLPHDFHGIKLLLRQLFDADSQLLDLSALTDLILDQKLVGSTVKVDGREGDPYSFLSVVNLGLHFDTPAVKSLVTYLHSQSTSTPLHELLTPLFTPPSPQKEDGKEQEETRLAIILSERLINMPPDVSPPSYKMLLEEISYAVEDNEPYNFTHYLLLSKVYTEIESSLPPSDSPPPSSKRLKHSSSKKSKSKSKNNNNNKGLIFNFHPEDDVFLNNSIGELTYKYKHEPPEESADSKRAFQDVGILPRGRMVLMTKEGFEKAVEGL</sequence>
<keyword evidence="3" id="KW-0539">Nucleus</keyword>
<comment type="subcellular location">
    <subcellularLocation>
        <location evidence="3">Nucleus</location>
    </subcellularLocation>
</comment>
<organism evidence="5 6">
    <name type="scientific">Orbilia oligospora</name>
    <name type="common">Nematode-trapping fungus</name>
    <name type="synonym">Arthrobotrys oligospora</name>
    <dbReference type="NCBI Taxonomy" id="2813651"/>
    <lineage>
        <taxon>Eukaryota</taxon>
        <taxon>Fungi</taxon>
        <taxon>Dikarya</taxon>
        <taxon>Ascomycota</taxon>
        <taxon>Pezizomycotina</taxon>
        <taxon>Orbiliomycetes</taxon>
        <taxon>Orbiliales</taxon>
        <taxon>Orbiliaceae</taxon>
        <taxon>Orbilia</taxon>
    </lineage>
</organism>
<dbReference type="GO" id="GO:0005634">
    <property type="term" value="C:nucleus"/>
    <property type="evidence" value="ECO:0007669"/>
    <property type="project" value="UniProtKB-SubCell"/>
</dbReference>
<dbReference type="Pfam" id="PF13862">
    <property type="entry name" value="BCCIP"/>
    <property type="match status" value="1"/>
</dbReference>
<dbReference type="InterPro" id="IPR025602">
    <property type="entry name" value="BCP1_family"/>
</dbReference>
<feature type="region of interest" description="Disordered" evidence="4">
    <location>
        <begin position="231"/>
        <end position="267"/>
    </location>
</feature>
<feature type="compositionally biased region" description="Polar residues" evidence="4">
    <location>
        <begin position="1"/>
        <end position="16"/>
    </location>
</feature>
<evidence type="ECO:0000256" key="3">
    <source>
        <dbReference type="PIRNR" id="PIRNR028983"/>
    </source>
</evidence>
<reference evidence="5 6" key="1">
    <citation type="submission" date="2019-06" db="EMBL/GenBank/DDBJ databases">
        <authorList>
            <person name="Palmer J.M."/>
        </authorList>
    </citation>
    <scope>NUCLEOTIDE SEQUENCE [LARGE SCALE GENOMIC DNA]</scope>
    <source>
        <strain evidence="5 6">TWF102</strain>
    </source>
</reference>
<evidence type="ECO:0000256" key="2">
    <source>
        <dbReference type="ARBA" id="ARBA00006781"/>
    </source>
</evidence>
<dbReference type="EMBL" id="WIQW01000087">
    <property type="protein sequence ID" value="KAF3085809.1"/>
    <property type="molecule type" value="Genomic_DNA"/>
</dbReference>
<proteinExistence type="inferred from homology"/>
<feature type="compositionally biased region" description="Basic residues" evidence="4">
    <location>
        <begin position="245"/>
        <end position="259"/>
    </location>
</feature>
<feature type="compositionally biased region" description="Basic residues" evidence="4">
    <location>
        <begin position="29"/>
        <end position="38"/>
    </location>
</feature>
<dbReference type="GO" id="GO:0015031">
    <property type="term" value="P:protein transport"/>
    <property type="evidence" value="ECO:0007669"/>
    <property type="project" value="UniProtKB-KW"/>
</dbReference>
<evidence type="ECO:0000313" key="6">
    <source>
        <dbReference type="Proteomes" id="UP000475325"/>
    </source>
</evidence>
<keyword evidence="3" id="KW-0653">Protein transport</keyword>
<feature type="region of interest" description="Disordered" evidence="4">
    <location>
        <begin position="1"/>
        <end position="53"/>
    </location>
</feature>